<feature type="transmembrane region" description="Helical" evidence="1">
    <location>
        <begin position="12"/>
        <end position="31"/>
    </location>
</feature>
<gene>
    <name evidence="2" type="ORF">BDY21DRAFT_186592</name>
</gene>
<keyword evidence="3" id="KW-1185">Reference proteome</keyword>
<dbReference type="EMBL" id="MU001674">
    <property type="protein sequence ID" value="KAF2460175.1"/>
    <property type="molecule type" value="Genomic_DNA"/>
</dbReference>
<evidence type="ECO:0000313" key="3">
    <source>
        <dbReference type="Proteomes" id="UP000799766"/>
    </source>
</evidence>
<keyword evidence="1" id="KW-0812">Transmembrane</keyword>
<evidence type="ECO:0000313" key="2">
    <source>
        <dbReference type="EMBL" id="KAF2460175.1"/>
    </source>
</evidence>
<sequence length="157" mass="17607">MGQPSFEASNAIIYLTYGAFLIVGLVIAWRIRYQSTKDFVSSNGTQTALPLSLNFIASGECKMHRTLERQRAYLRWSIIIGDQEGKDLKSRVGSLSLHEGHSPFLKGQHQVRTRSNFRGASYRVVPLCCKETWDASPRGSLRALSQRSICPAIQPLH</sequence>
<organism evidence="2 3">
    <name type="scientific">Lineolata rhizophorae</name>
    <dbReference type="NCBI Taxonomy" id="578093"/>
    <lineage>
        <taxon>Eukaryota</taxon>
        <taxon>Fungi</taxon>
        <taxon>Dikarya</taxon>
        <taxon>Ascomycota</taxon>
        <taxon>Pezizomycotina</taxon>
        <taxon>Dothideomycetes</taxon>
        <taxon>Dothideomycetes incertae sedis</taxon>
        <taxon>Lineolatales</taxon>
        <taxon>Lineolataceae</taxon>
        <taxon>Lineolata</taxon>
    </lineage>
</organism>
<reference evidence="2" key="1">
    <citation type="journal article" date="2020" name="Stud. Mycol.">
        <title>101 Dothideomycetes genomes: a test case for predicting lifestyles and emergence of pathogens.</title>
        <authorList>
            <person name="Haridas S."/>
            <person name="Albert R."/>
            <person name="Binder M."/>
            <person name="Bloem J."/>
            <person name="Labutti K."/>
            <person name="Salamov A."/>
            <person name="Andreopoulos B."/>
            <person name="Baker S."/>
            <person name="Barry K."/>
            <person name="Bills G."/>
            <person name="Bluhm B."/>
            <person name="Cannon C."/>
            <person name="Castanera R."/>
            <person name="Culley D."/>
            <person name="Daum C."/>
            <person name="Ezra D."/>
            <person name="Gonzalez J."/>
            <person name="Henrissat B."/>
            <person name="Kuo A."/>
            <person name="Liang C."/>
            <person name="Lipzen A."/>
            <person name="Lutzoni F."/>
            <person name="Magnuson J."/>
            <person name="Mondo S."/>
            <person name="Nolan M."/>
            <person name="Ohm R."/>
            <person name="Pangilinan J."/>
            <person name="Park H.-J."/>
            <person name="Ramirez L."/>
            <person name="Alfaro M."/>
            <person name="Sun H."/>
            <person name="Tritt A."/>
            <person name="Yoshinaga Y."/>
            <person name="Zwiers L.-H."/>
            <person name="Turgeon B."/>
            <person name="Goodwin S."/>
            <person name="Spatafora J."/>
            <person name="Crous P."/>
            <person name="Grigoriev I."/>
        </authorList>
    </citation>
    <scope>NUCLEOTIDE SEQUENCE</scope>
    <source>
        <strain evidence="2">ATCC 16933</strain>
    </source>
</reference>
<keyword evidence="1" id="KW-0472">Membrane</keyword>
<keyword evidence="1" id="KW-1133">Transmembrane helix</keyword>
<protein>
    <submittedName>
        <fullName evidence="2">Uncharacterized protein</fullName>
    </submittedName>
</protein>
<name>A0A6A6P8A0_9PEZI</name>
<proteinExistence type="predicted"/>
<dbReference type="AlphaFoldDB" id="A0A6A6P8A0"/>
<dbReference type="OrthoDB" id="6132759at2759"/>
<evidence type="ECO:0000256" key="1">
    <source>
        <dbReference type="SAM" id="Phobius"/>
    </source>
</evidence>
<dbReference type="Proteomes" id="UP000799766">
    <property type="component" value="Unassembled WGS sequence"/>
</dbReference>
<accession>A0A6A6P8A0</accession>